<keyword evidence="2" id="KW-1185">Reference proteome</keyword>
<evidence type="ECO:0000313" key="2">
    <source>
        <dbReference type="Proteomes" id="UP000487350"/>
    </source>
</evidence>
<reference evidence="1 2" key="1">
    <citation type="submission" date="2019-11" db="EMBL/GenBank/DDBJ databases">
        <title>Caenimonas koreensis gen. nov., sp. nov., isolated from activated sludge.</title>
        <authorList>
            <person name="Seung H.R."/>
        </authorList>
    </citation>
    <scope>NUCLEOTIDE SEQUENCE [LARGE SCALE GENOMIC DNA]</scope>
    <source>
        <strain evidence="1 2">EMB320</strain>
    </source>
</reference>
<sequence>MKTLQQLSIQPTRTAARGRSMRVAATVVANQIAFACGLESFGMEPWNHGYRDPHQHPGQQDV</sequence>
<evidence type="ECO:0000313" key="1">
    <source>
        <dbReference type="EMBL" id="MRD48930.1"/>
    </source>
</evidence>
<comment type="caution">
    <text evidence="1">The sequence shown here is derived from an EMBL/GenBank/DDBJ whole genome shotgun (WGS) entry which is preliminary data.</text>
</comment>
<dbReference type="Proteomes" id="UP000487350">
    <property type="component" value="Unassembled WGS sequence"/>
</dbReference>
<dbReference type="AlphaFoldDB" id="A0A844AWN6"/>
<proteinExistence type="predicted"/>
<dbReference type="RefSeq" id="WP_153586250.1">
    <property type="nucleotide sequence ID" value="NZ_WJBU01000018.1"/>
</dbReference>
<name>A0A844AWN6_9BURK</name>
<dbReference type="EMBL" id="WJBU01000018">
    <property type="protein sequence ID" value="MRD48930.1"/>
    <property type="molecule type" value="Genomic_DNA"/>
</dbReference>
<gene>
    <name evidence="1" type="ORF">GHT07_16705</name>
</gene>
<protein>
    <submittedName>
        <fullName evidence="1">Uncharacterized protein</fullName>
    </submittedName>
</protein>
<accession>A0A844AWN6</accession>
<organism evidence="1 2">
    <name type="scientific">Caenimonas koreensis DSM 17982</name>
    <dbReference type="NCBI Taxonomy" id="1121255"/>
    <lineage>
        <taxon>Bacteria</taxon>
        <taxon>Pseudomonadati</taxon>
        <taxon>Pseudomonadota</taxon>
        <taxon>Betaproteobacteria</taxon>
        <taxon>Burkholderiales</taxon>
        <taxon>Comamonadaceae</taxon>
        <taxon>Caenimonas</taxon>
    </lineage>
</organism>